<protein>
    <submittedName>
        <fullName evidence="1">Uncharacterized protein</fullName>
    </submittedName>
</protein>
<keyword evidence="2" id="KW-1185">Reference proteome</keyword>
<comment type="caution">
    <text evidence="1">The sequence shown here is derived from an EMBL/GenBank/DDBJ whole genome shotgun (WGS) entry which is preliminary data.</text>
</comment>
<evidence type="ECO:0000313" key="2">
    <source>
        <dbReference type="Proteomes" id="UP000827986"/>
    </source>
</evidence>
<organism evidence="1 2">
    <name type="scientific">Mauremys mutica</name>
    <name type="common">yellowpond turtle</name>
    <dbReference type="NCBI Taxonomy" id="74926"/>
    <lineage>
        <taxon>Eukaryota</taxon>
        <taxon>Metazoa</taxon>
        <taxon>Chordata</taxon>
        <taxon>Craniata</taxon>
        <taxon>Vertebrata</taxon>
        <taxon>Euteleostomi</taxon>
        <taxon>Archelosauria</taxon>
        <taxon>Testudinata</taxon>
        <taxon>Testudines</taxon>
        <taxon>Cryptodira</taxon>
        <taxon>Durocryptodira</taxon>
        <taxon>Testudinoidea</taxon>
        <taxon>Geoemydidae</taxon>
        <taxon>Geoemydinae</taxon>
        <taxon>Mauremys</taxon>
    </lineage>
</organism>
<gene>
    <name evidence="1" type="ORF">KIL84_011542</name>
</gene>
<reference evidence="1" key="1">
    <citation type="submission" date="2021-09" db="EMBL/GenBank/DDBJ databases">
        <title>The genome of Mauremys mutica provides insights into the evolution of semi-aquatic lifestyle.</title>
        <authorList>
            <person name="Gong S."/>
            <person name="Gao Y."/>
        </authorList>
    </citation>
    <scope>NUCLEOTIDE SEQUENCE</scope>
    <source>
        <strain evidence="1">MM-2020</strain>
        <tissue evidence="1">Muscle</tissue>
    </source>
</reference>
<proteinExistence type="predicted"/>
<dbReference type="EMBL" id="JAHDVG010000474">
    <property type="protein sequence ID" value="KAH1177840.1"/>
    <property type="molecule type" value="Genomic_DNA"/>
</dbReference>
<dbReference type="AlphaFoldDB" id="A0A9D4B2H7"/>
<accession>A0A9D4B2H7</accession>
<evidence type="ECO:0000313" key="1">
    <source>
        <dbReference type="EMBL" id="KAH1177840.1"/>
    </source>
</evidence>
<dbReference type="Proteomes" id="UP000827986">
    <property type="component" value="Unassembled WGS sequence"/>
</dbReference>
<name>A0A9D4B2H7_9SAUR</name>
<sequence>MGSSHALWHSLFQRWVDIHMGINAPPPTLPVALCRGAKWMRTRPAVTTQGFTFLYPQIPKNCRFWRLPSKLLSTHYSLVSSKPFVQSVTFRGNSEVYRVVSWPGLSSLFWFHCRRGDSMSLNYLTIFNKIRWGNITSATVNKDAHI</sequence>